<proteinExistence type="predicted"/>
<evidence type="ECO:0000313" key="5">
    <source>
        <dbReference type="EMBL" id="GIH04639.1"/>
    </source>
</evidence>
<dbReference type="InterPro" id="IPR003399">
    <property type="entry name" value="Mce/MlaD"/>
</dbReference>
<accession>A0A8J3Q749</accession>
<feature type="region of interest" description="Disordered" evidence="1">
    <location>
        <begin position="1"/>
        <end position="30"/>
    </location>
</feature>
<dbReference type="GO" id="GO:0005576">
    <property type="term" value="C:extracellular region"/>
    <property type="evidence" value="ECO:0007669"/>
    <property type="project" value="TreeGrafter"/>
</dbReference>
<dbReference type="NCBIfam" id="TIGR00996">
    <property type="entry name" value="Mtu_fam_mce"/>
    <property type="match status" value="1"/>
</dbReference>
<dbReference type="RefSeq" id="WP_203908521.1">
    <property type="nucleotide sequence ID" value="NZ_BONY01000014.1"/>
</dbReference>
<reference evidence="5" key="1">
    <citation type="submission" date="2021-01" db="EMBL/GenBank/DDBJ databases">
        <title>Whole genome shotgun sequence of Rhizocola hellebori NBRC 109834.</title>
        <authorList>
            <person name="Komaki H."/>
            <person name="Tamura T."/>
        </authorList>
    </citation>
    <scope>NUCLEOTIDE SEQUENCE</scope>
    <source>
        <strain evidence="5">NBRC 109834</strain>
    </source>
</reference>
<dbReference type="Pfam" id="PF02470">
    <property type="entry name" value="MlaD"/>
    <property type="match status" value="1"/>
</dbReference>
<evidence type="ECO:0000313" key="6">
    <source>
        <dbReference type="Proteomes" id="UP000612899"/>
    </source>
</evidence>
<evidence type="ECO:0000256" key="2">
    <source>
        <dbReference type="SAM" id="Phobius"/>
    </source>
</evidence>
<evidence type="ECO:0000256" key="1">
    <source>
        <dbReference type="SAM" id="MobiDB-lite"/>
    </source>
</evidence>
<dbReference type="Pfam" id="PF11887">
    <property type="entry name" value="Mce4_CUP1"/>
    <property type="match status" value="1"/>
</dbReference>
<sequence length="401" mass="42647">MEEYPDVVGTEPAPLPRRKPGSGLGEDPADGVRAWRASLGSVVEQTPVPAKEPEQKRRRVFRWRTFVALPLVAVLGVTAVALWPQRPAKTVTAIFPSAVGIHEGSDVRVLGVRIGKVTRVVPQGRTVRVELSYDATIPVPIDAGALIVAPSVVSDRYIQLAPAYDRGEVLPDKAQLPVGRTAVPIELDEIYAALDKLNVALGPNGANAEGALSELVRVGAENLKGNGESLNETLDSLAKAMTTLSEGRQDLFGTVANLQEFTTMLARSDVAVREFNGRMAQVSEQLAAEGDELGAAVQDLARALREITTFVQANRAELKANVAALADLTGILVRQQRALIEVLDVAPLALSNLNLAYNPASGTTDTRDNALGPYDPARFVCQLLAETVPAAQLPVACGLLP</sequence>
<feature type="domain" description="Mammalian cell entry C-terminal" evidence="4">
    <location>
        <begin position="168"/>
        <end position="343"/>
    </location>
</feature>
<dbReference type="PANTHER" id="PTHR33371:SF4">
    <property type="entry name" value="INTERMEMBRANE PHOSPHOLIPID TRANSPORT SYSTEM BINDING PROTEIN MLAD"/>
    <property type="match status" value="1"/>
</dbReference>
<keyword evidence="2" id="KW-0472">Membrane</keyword>
<dbReference type="PANTHER" id="PTHR33371">
    <property type="entry name" value="INTERMEMBRANE PHOSPHOLIPID TRANSPORT SYSTEM BINDING PROTEIN MLAD-RELATED"/>
    <property type="match status" value="1"/>
</dbReference>
<name>A0A8J3Q749_9ACTN</name>
<dbReference type="InterPro" id="IPR052336">
    <property type="entry name" value="MlaD_Phospholipid_Transporter"/>
</dbReference>
<evidence type="ECO:0000259" key="4">
    <source>
        <dbReference type="Pfam" id="PF11887"/>
    </source>
</evidence>
<keyword evidence="2" id="KW-0812">Transmembrane</keyword>
<evidence type="ECO:0000259" key="3">
    <source>
        <dbReference type="Pfam" id="PF02470"/>
    </source>
</evidence>
<keyword evidence="2" id="KW-1133">Transmembrane helix</keyword>
<feature type="domain" description="Mce/MlaD" evidence="3">
    <location>
        <begin position="88"/>
        <end position="162"/>
    </location>
</feature>
<feature type="transmembrane region" description="Helical" evidence="2">
    <location>
        <begin position="65"/>
        <end position="83"/>
    </location>
</feature>
<comment type="caution">
    <text evidence="5">The sequence shown here is derived from an EMBL/GenBank/DDBJ whole genome shotgun (WGS) entry which is preliminary data.</text>
</comment>
<dbReference type="AlphaFoldDB" id="A0A8J3Q749"/>
<dbReference type="Proteomes" id="UP000612899">
    <property type="component" value="Unassembled WGS sequence"/>
</dbReference>
<dbReference type="InterPro" id="IPR005693">
    <property type="entry name" value="Mce"/>
</dbReference>
<dbReference type="InterPro" id="IPR024516">
    <property type="entry name" value="Mce_C"/>
</dbReference>
<organism evidence="5 6">
    <name type="scientific">Rhizocola hellebori</name>
    <dbReference type="NCBI Taxonomy" id="1392758"/>
    <lineage>
        <taxon>Bacteria</taxon>
        <taxon>Bacillati</taxon>
        <taxon>Actinomycetota</taxon>
        <taxon>Actinomycetes</taxon>
        <taxon>Micromonosporales</taxon>
        <taxon>Micromonosporaceae</taxon>
        <taxon>Rhizocola</taxon>
    </lineage>
</organism>
<protein>
    <submittedName>
        <fullName evidence="5">ABC transporter substrate-binding protein</fullName>
    </submittedName>
</protein>
<gene>
    <name evidence="5" type="ORF">Rhe02_27060</name>
</gene>
<dbReference type="EMBL" id="BONY01000014">
    <property type="protein sequence ID" value="GIH04639.1"/>
    <property type="molecule type" value="Genomic_DNA"/>
</dbReference>
<keyword evidence="6" id="KW-1185">Reference proteome</keyword>